<comment type="catalytic activity">
    <reaction evidence="8 9">
        <text>7,8-dihydroneopterin 3'-triphosphate + H2O = 6-carboxy-5,6,7,8-tetrahydropterin + triphosphate + acetaldehyde + 2 H(+)</text>
        <dbReference type="Rhea" id="RHEA:27966"/>
        <dbReference type="ChEBI" id="CHEBI:15343"/>
        <dbReference type="ChEBI" id="CHEBI:15377"/>
        <dbReference type="ChEBI" id="CHEBI:15378"/>
        <dbReference type="ChEBI" id="CHEBI:18036"/>
        <dbReference type="ChEBI" id="CHEBI:58462"/>
        <dbReference type="ChEBI" id="CHEBI:61032"/>
        <dbReference type="EC" id="4.1.2.50"/>
    </reaction>
</comment>
<keyword evidence="13" id="KW-1185">Reference proteome</keyword>
<dbReference type="UniPathway" id="UPA00391"/>
<organism evidence="12 13">
    <name type="scientific">Paracoccus litorisediminis</name>
    <dbReference type="NCBI Taxonomy" id="2006130"/>
    <lineage>
        <taxon>Bacteria</taxon>
        <taxon>Pseudomonadati</taxon>
        <taxon>Pseudomonadota</taxon>
        <taxon>Alphaproteobacteria</taxon>
        <taxon>Rhodobacterales</taxon>
        <taxon>Paracoccaceae</taxon>
        <taxon>Paracoccus</taxon>
    </lineage>
</organism>
<sequence length="117" mass="13673">MYRISKEFHFSASHQLAHLPQGHQCARLHGHNYVVVVELASARLNEDGFVRDYHELAELKAYIDEEFDHRHLNDVLEGPSTAENMARHFHDWAQARWPEVAAVRVSETPKTWAEYRP</sequence>
<evidence type="ECO:0000256" key="10">
    <source>
        <dbReference type="PIRSR" id="PIRSR006113-1"/>
    </source>
</evidence>
<dbReference type="Gene3D" id="3.30.479.10">
    <property type="entry name" value="6-pyruvoyl tetrahydropterin synthase/QueD"/>
    <property type="match status" value="1"/>
</dbReference>
<feature type="active site" description="Charge relay system" evidence="10">
    <location>
        <position position="69"/>
    </location>
</feature>
<dbReference type="InterPro" id="IPR038418">
    <property type="entry name" value="6-PTP_synth/QueD_sf"/>
</dbReference>
<feature type="active site" description="Charge relay system" evidence="10">
    <location>
        <position position="107"/>
    </location>
</feature>
<name>A0A844HUI1_9RHOB</name>
<dbReference type="NCBIfam" id="TIGR03367">
    <property type="entry name" value="queuosine_QueD"/>
    <property type="match status" value="1"/>
</dbReference>
<evidence type="ECO:0000313" key="13">
    <source>
        <dbReference type="Proteomes" id="UP000449846"/>
    </source>
</evidence>
<evidence type="ECO:0000256" key="8">
    <source>
        <dbReference type="ARBA" id="ARBA00048807"/>
    </source>
</evidence>
<dbReference type="InterPro" id="IPR007115">
    <property type="entry name" value="6-PTP_synth/QueD"/>
</dbReference>
<feature type="binding site" evidence="11">
    <location>
        <position position="29"/>
    </location>
    <ligand>
        <name>Zn(2+)</name>
        <dbReference type="ChEBI" id="CHEBI:29105"/>
    </ligand>
</feature>
<comment type="pathway">
    <text evidence="2 9">Purine metabolism; 7-cyano-7-deazaguanine biosynthesis.</text>
</comment>
<proteinExistence type="inferred from homology"/>
<evidence type="ECO:0000256" key="7">
    <source>
        <dbReference type="ARBA" id="ARBA00023239"/>
    </source>
</evidence>
<comment type="function">
    <text evidence="1">Catalyzes the conversion of 7,8-dihydroneopterin triphosphate (H2NTP) to 6-carboxy-5,6,7,8-tetrahydropterin (CPH4) and acetaldehyde.</text>
</comment>
<dbReference type="OrthoDB" id="9804698at2"/>
<comment type="caution">
    <text evidence="12">The sequence shown here is derived from an EMBL/GenBank/DDBJ whole genome shotgun (WGS) entry which is preliminary data.</text>
</comment>
<dbReference type="PANTHER" id="PTHR12589:SF7">
    <property type="entry name" value="6-PYRUVOYL TETRAHYDROBIOPTERIN SYNTHASE"/>
    <property type="match status" value="1"/>
</dbReference>
<dbReference type="Pfam" id="PF01242">
    <property type="entry name" value="PTPS"/>
    <property type="match status" value="1"/>
</dbReference>
<gene>
    <name evidence="12" type="primary">queD</name>
    <name evidence="12" type="ORF">GL300_22315</name>
</gene>
<dbReference type="RefSeq" id="WP_155041885.1">
    <property type="nucleotide sequence ID" value="NZ_JBHGCD010000026.1"/>
</dbReference>
<keyword evidence="7 9" id="KW-0456">Lyase</keyword>
<comment type="similarity">
    <text evidence="3 9">Belongs to the PTPS family. QueD subfamily.</text>
</comment>
<reference evidence="12 13" key="1">
    <citation type="submission" date="2019-11" db="EMBL/GenBank/DDBJ databases">
        <authorList>
            <person name="Dong K."/>
        </authorList>
    </citation>
    <scope>NUCLEOTIDE SEQUENCE [LARGE SCALE GENOMIC DNA]</scope>
    <source>
        <strain evidence="12 13">NBRC 112902</strain>
    </source>
</reference>
<evidence type="ECO:0000256" key="5">
    <source>
        <dbReference type="ARBA" id="ARBA00022723"/>
    </source>
</evidence>
<feature type="binding site" evidence="11">
    <location>
        <position position="31"/>
    </location>
    <ligand>
        <name>Zn(2+)</name>
        <dbReference type="ChEBI" id="CHEBI:29105"/>
    </ligand>
</feature>
<feature type="active site" description="Proton acceptor" evidence="10">
    <location>
        <position position="25"/>
    </location>
</feature>
<keyword evidence="9" id="KW-0671">Queuosine biosynthesis</keyword>
<dbReference type="GO" id="GO:0046872">
    <property type="term" value="F:metal ion binding"/>
    <property type="evidence" value="ECO:0007669"/>
    <property type="project" value="UniProtKB-KW"/>
</dbReference>
<evidence type="ECO:0000256" key="9">
    <source>
        <dbReference type="PIRNR" id="PIRNR006113"/>
    </source>
</evidence>
<evidence type="ECO:0000256" key="6">
    <source>
        <dbReference type="ARBA" id="ARBA00022833"/>
    </source>
</evidence>
<dbReference type="EC" id="4.-.-.-" evidence="9"/>
<keyword evidence="5 9" id="KW-0479">Metal-binding</keyword>
<dbReference type="GO" id="GO:0008616">
    <property type="term" value="P:tRNA queuosine(34) biosynthetic process"/>
    <property type="evidence" value="ECO:0007669"/>
    <property type="project" value="UniProtKB-KW"/>
</dbReference>
<evidence type="ECO:0000313" key="12">
    <source>
        <dbReference type="EMBL" id="MTH61935.1"/>
    </source>
</evidence>
<dbReference type="PIRSF" id="PIRSF006113">
    <property type="entry name" value="PTP_synth"/>
    <property type="match status" value="1"/>
</dbReference>
<dbReference type="SUPFAM" id="SSF55620">
    <property type="entry name" value="Tetrahydrobiopterin biosynthesis enzymes-like"/>
    <property type="match status" value="1"/>
</dbReference>
<evidence type="ECO:0000256" key="2">
    <source>
        <dbReference type="ARBA" id="ARBA00005061"/>
    </source>
</evidence>
<dbReference type="AlphaFoldDB" id="A0A844HUI1"/>
<accession>A0A844HUI1</accession>
<dbReference type="PANTHER" id="PTHR12589">
    <property type="entry name" value="PYRUVOYL TETRAHYDROBIOPTERIN SYNTHASE"/>
    <property type="match status" value="1"/>
</dbReference>
<evidence type="ECO:0000256" key="3">
    <source>
        <dbReference type="ARBA" id="ARBA00008900"/>
    </source>
</evidence>
<comment type="cofactor">
    <cofactor evidence="9 11">
        <name>Zn(2+)</name>
        <dbReference type="ChEBI" id="CHEBI:29105"/>
    </cofactor>
    <text evidence="9 11">Binds 1 zinc ion per subunit.</text>
</comment>
<dbReference type="Proteomes" id="UP000449846">
    <property type="component" value="Unassembled WGS sequence"/>
</dbReference>
<protein>
    <recommendedName>
        <fullName evidence="4 9">6-carboxy-5,6,7,8-tetrahydropterin synthase</fullName>
        <ecNumber evidence="9">4.-.-.-</ecNumber>
    </recommendedName>
</protein>
<dbReference type="EMBL" id="WMIG01000022">
    <property type="protein sequence ID" value="MTH61935.1"/>
    <property type="molecule type" value="Genomic_DNA"/>
</dbReference>
<evidence type="ECO:0000256" key="1">
    <source>
        <dbReference type="ARBA" id="ARBA00002285"/>
    </source>
</evidence>
<keyword evidence="6 9" id="KW-0862">Zinc</keyword>
<evidence type="ECO:0000256" key="11">
    <source>
        <dbReference type="PIRSR" id="PIRSR006113-2"/>
    </source>
</evidence>
<evidence type="ECO:0000256" key="4">
    <source>
        <dbReference type="ARBA" id="ARBA00018141"/>
    </source>
</evidence>
<dbReference type="GO" id="GO:0070497">
    <property type="term" value="F:6-carboxytetrahydropterin synthase activity"/>
    <property type="evidence" value="ECO:0007669"/>
    <property type="project" value="UniProtKB-EC"/>
</dbReference>
<feature type="binding site" evidence="11">
    <location>
        <position position="14"/>
    </location>
    <ligand>
        <name>Zn(2+)</name>
        <dbReference type="ChEBI" id="CHEBI:29105"/>
    </ligand>
</feature>